<dbReference type="AlphaFoldDB" id="A0A455W560"/>
<evidence type="ECO:0000256" key="1">
    <source>
        <dbReference type="SAM" id="Phobius"/>
    </source>
</evidence>
<keyword evidence="1" id="KW-0472">Membrane</keyword>
<keyword evidence="1" id="KW-0812">Transmembrane</keyword>
<feature type="transmembrane region" description="Helical" evidence="1">
    <location>
        <begin position="122"/>
        <end position="145"/>
    </location>
</feature>
<keyword evidence="1" id="KW-1133">Transmembrane helix</keyword>
<reference evidence="3" key="1">
    <citation type="submission" date="2019-03" db="EMBL/GenBank/DDBJ databases">
        <title>Whole genome analysis of nitrate-reducing bacteria Marinobacter hydrocarbonoclasticus YB03.</title>
        <authorList>
            <person name="Azam A.H."/>
            <person name="Yuk S.R."/>
            <person name="Kamarisima K."/>
            <person name="Miyanaga K."/>
            <person name="Tanji Y."/>
        </authorList>
    </citation>
    <scope>NUCLEOTIDE SEQUENCE</scope>
    <source>
        <strain evidence="3">YB03</strain>
    </source>
</reference>
<protein>
    <recommendedName>
        <fullName evidence="2">DUF1468 domain-containing protein</fullName>
    </recommendedName>
</protein>
<proteinExistence type="predicted"/>
<evidence type="ECO:0000313" key="3">
    <source>
        <dbReference type="EMBL" id="BBJ04190.1"/>
    </source>
</evidence>
<sequence length="154" mass="16684">MSLDRRVGLVALVFSGLILWAALVPENLSVYVFPIFWAGIMVVFSLALIWRAFSTNEQDDTAKQAAGTLPLSQAVKRLAPALGVFLAYLFLMANLGFYLSAWLAFSGLATLYGPRPISASRLLVHGALGAGFVAVLYLLFSYLLAVQPPAGWLF</sequence>
<organism evidence="3">
    <name type="scientific">Marinobacter nauticus</name>
    <name type="common">Marinobacter hydrocarbonoclasticus</name>
    <name type="synonym">Marinobacter aquaeolei</name>
    <dbReference type="NCBI Taxonomy" id="2743"/>
    <lineage>
        <taxon>Bacteria</taxon>
        <taxon>Pseudomonadati</taxon>
        <taxon>Pseudomonadota</taxon>
        <taxon>Gammaproteobacteria</taxon>
        <taxon>Pseudomonadales</taxon>
        <taxon>Marinobacteraceae</taxon>
        <taxon>Marinobacter</taxon>
    </lineage>
</organism>
<accession>A0A455W560</accession>
<name>A0A455W560_MARNT</name>
<feature type="transmembrane region" description="Helical" evidence="1">
    <location>
        <begin position="31"/>
        <end position="53"/>
    </location>
</feature>
<dbReference type="Pfam" id="PF07331">
    <property type="entry name" value="TctB"/>
    <property type="match status" value="1"/>
</dbReference>
<evidence type="ECO:0000259" key="2">
    <source>
        <dbReference type="Pfam" id="PF07331"/>
    </source>
</evidence>
<feature type="domain" description="DUF1468" evidence="2">
    <location>
        <begin position="7"/>
        <end position="147"/>
    </location>
</feature>
<dbReference type="InterPro" id="IPR009936">
    <property type="entry name" value="DUF1468"/>
</dbReference>
<gene>
    <name evidence="3" type="ORF">YBY_20390</name>
</gene>
<dbReference type="EMBL" id="AP019537">
    <property type="protein sequence ID" value="BBJ04190.1"/>
    <property type="molecule type" value="Genomic_DNA"/>
</dbReference>